<evidence type="ECO:0008006" key="7">
    <source>
        <dbReference type="Google" id="ProtNLM"/>
    </source>
</evidence>
<dbReference type="InterPro" id="IPR005632">
    <property type="entry name" value="Chaperone_Skp"/>
</dbReference>
<keyword evidence="3" id="KW-0175">Coiled coil</keyword>
<keyword evidence="2" id="KW-0732">Signal</keyword>
<accession>A0A243WC70</accession>
<evidence type="ECO:0000256" key="3">
    <source>
        <dbReference type="SAM" id="Coils"/>
    </source>
</evidence>
<evidence type="ECO:0000256" key="2">
    <source>
        <dbReference type="ARBA" id="ARBA00022729"/>
    </source>
</evidence>
<evidence type="ECO:0000256" key="1">
    <source>
        <dbReference type="ARBA" id="ARBA00009091"/>
    </source>
</evidence>
<comment type="caution">
    <text evidence="5">The sequence shown here is derived from an EMBL/GenBank/DDBJ whole genome shotgun (WGS) entry which is preliminary data.</text>
</comment>
<dbReference type="OrthoDB" id="1145062at2"/>
<keyword evidence="4" id="KW-0812">Transmembrane</keyword>
<dbReference type="GO" id="GO:0051082">
    <property type="term" value="F:unfolded protein binding"/>
    <property type="evidence" value="ECO:0007669"/>
    <property type="project" value="InterPro"/>
</dbReference>
<feature type="coiled-coil region" evidence="3">
    <location>
        <begin position="135"/>
        <end position="178"/>
    </location>
</feature>
<name>A0A243WC70_9BACT</name>
<dbReference type="GO" id="GO:0050821">
    <property type="term" value="P:protein stabilization"/>
    <property type="evidence" value="ECO:0007669"/>
    <property type="project" value="TreeGrafter"/>
</dbReference>
<dbReference type="GO" id="GO:0005829">
    <property type="term" value="C:cytosol"/>
    <property type="evidence" value="ECO:0007669"/>
    <property type="project" value="TreeGrafter"/>
</dbReference>
<dbReference type="PANTHER" id="PTHR35089">
    <property type="entry name" value="CHAPERONE PROTEIN SKP"/>
    <property type="match status" value="1"/>
</dbReference>
<dbReference type="InterPro" id="IPR024930">
    <property type="entry name" value="Skp_dom_sf"/>
</dbReference>
<dbReference type="Gene3D" id="3.30.910.20">
    <property type="entry name" value="Skp domain"/>
    <property type="match status" value="1"/>
</dbReference>
<dbReference type="RefSeq" id="WP_086594804.1">
    <property type="nucleotide sequence ID" value="NZ_MTSE01000007.1"/>
</dbReference>
<organism evidence="5 6">
    <name type="scientific">Hymenobacter crusticola</name>
    <dbReference type="NCBI Taxonomy" id="1770526"/>
    <lineage>
        <taxon>Bacteria</taxon>
        <taxon>Pseudomonadati</taxon>
        <taxon>Bacteroidota</taxon>
        <taxon>Cytophagia</taxon>
        <taxon>Cytophagales</taxon>
        <taxon>Hymenobacteraceae</taxon>
        <taxon>Hymenobacter</taxon>
    </lineage>
</organism>
<dbReference type="EMBL" id="MTSE01000007">
    <property type="protein sequence ID" value="OUJ73046.1"/>
    <property type="molecule type" value="Genomic_DNA"/>
</dbReference>
<evidence type="ECO:0000313" key="5">
    <source>
        <dbReference type="EMBL" id="OUJ73046.1"/>
    </source>
</evidence>
<proteinExistence type="inferred from homology"/>
<dbReference type="PANTHER" id="PTHR35089:SF1">
    <property type="entry name" value="CHAPERONE PROTEIN SKP"/>
    <property type="match status" value="1"/>
</dbReference>
<keyword evidence="4" id="KW-0472">Membrane</keyword>
<gene>
    <name evidence="5" type="ORF">BXP70_14475</name>
</gene>
<evidence type="ECO:0000313" key="6">
    <source>
        <dbReference type="Proteomes" id="UP000194873"/>
    </source>
</evidence>
<comment type="similarity">
    <text evidence="1">Belongs to the Skp family.</text>
</comment>
<keyword evidence="4" id="KW-1133">Transmembrane helix</keyword>
<sequence>MNNSLRLIIDAVLVVAVAVLFYLHFSDKSAKAPAQPAVVQASTSADSTKTTSVANADTTAAKPTPAAATPILHGKIAYVESTKMLDGYKGMQDARRNFETKAKGWERQNRNLVGGFQSAVQKYQQQAASLTPEQRAATEQRLQAQQAEVGQQQQKLQQQAAEEEAKVTQQVLERVNKLVEQYGKDNGYEMILIAAPSGTIAYGRKDLDITPQVLKHLNASYSKK</sequence>
<reference evidence="5 6" key="1">
    <citation type="submission" date="2017-01" db="EMBL/GenBank/DDBJ databases">
        <title>A new Hymenobacter.</title>
        <authorList>
            <person name="Liang Y."/>
            <person name="Feng F."/>
        </authorList>
    </citation>
    <scope>NUCLEOTIDE SEQUENCE [LARGE SCALE GENOMIC DNA]</scope>
    <source>
        <strain evidence="5">MIMBbqt21</strain>
    </source>
</reference>
<dbReference type="Proteomes" id="UP000194873">
    <property type="component" value="Unassembled WGS sequence"/>
</dbReference>
<protein>
    <recommendedName>
        <fullName evidence="7">Molecular chaperone Skp</fullName>
    </recommendedName>
</protein>
<dbReference type="SMART" id="SM00935">
    <property type="entry name" value="OmpH"/>
    <property type="match status" value="1"/>
</dbReference>
<dbReference type="AlphaFoldDB" id="A0A243WC70"/>
<dbReference type="Pfam" id="PF03938">
    <property type="entry name" value="OmpH"/>
    <property type="match status" value="1"/>
</dbReference>
<feature type="transmembrane region" description="Helical" evidence="4">
    <location>
        <begin position="7"/>
        <end position="25"/>
    </location>
</feature>
<dbReference type="SUPFAM" id="SSF111384">
    <property type="entry name" value="OmpH-like"/>
    <property type="match status" value="1"/>
</dbReference>
<keyword evidence="6" id="KW-1185">Reference proteome</keyword>
<evidence type="ECO:0000256" key="4">
    <source>
        <dbReference type="SAM" id="Phobius"/>
    </source>
</evidence>